<evidence type="ECO:0000313" key="12">
    <source>
        <dbReference type="Proteomes" id="UP001208570"/>
    </source>
</evidence>
<feature type="binding site" evidence="9">
    <location>
        <position position="235"/>
    </location>
    <ligand>
        <name>Zn(2+)</name>
        <dbReference type="ChEBI" id="CHEBI:29105"/>
        <note>catalytic</note>
    </ligand>
</feature>
<dbReference type="Pfam" id="PF01457">
    <property type="entry name" value="Peptidase_M8"/>
    <property type="match status" value="2"/>
</dbReference>
<evidence type="ECO:0000256" key="1">
    <source>
        <dbReference type="ARBA" id="ARBA00005860"/>
    </source>
</evidence>
<keyword evidence="12" id="KW-1185">Reference proteome</keyword>
<dbReference type="EC" id="3.4.24.-" evidence="10"/>
<dbReference type="PANTHER" id="PTHR10942:SF0">
    <property type="entry name" value="LEISHMANOLYSIN-LIKE PEPTIDASE"/>
    <property type="match status" value="1"/>
</dbReference>
<dbReference type="Gene3D" id="2.10.55.10">
    <property type="entry name" value="Leishmanolysin domain 3"/>
    <property type="match status" value="1"/>
</dbReference>
<dbReference type="GO" id="GO:0004222">
    <property type="term" value="F:metalloendopeptidase activity"/>
    <property type="evidence" value="ECO:0007669"/>
    <property type="project" value="UniProtKB-UniRule"/>
</dbReference>
<comment type="cofactor">
    <cofactor evidence="9 10">
        <name>Zn(2+)</name>
        <dbReference type="ChEBI" id="CHEBI:29105"/>
    </cofactor>
    <text evidence="9 10">Binds 1 zinc ion per subunit.</text>
</comment>
<dbReference type="AlphaFoldDB" id="A0AAD9K6B6"/>
<keyword evidence="2 10" id="KW-0645">Protease</keyword>
<evidence type="ECO:0000313" key="11">
    <source>
        <dbReference type="EMBL" id="KAK2165783.1"/>
    </source>
</evidence>
<gene>
    <name evidence="11" type="ORF">LSH36_45g05007</name>
</gene>
<feature type="signal peptide" evidence="10">
    <location>
        <begin position="1"/>
        <end position="17"/>
    </location>
</feature>
<evidence type="ECO:0000256" key="8">
    <source>
        <dbReference type="PIRSR" id="PIRSR601577-1"/>
    </source>
</evidence>
<keyword evidence="4 10" id="KW-0378">Hydrolase</keyword>
<dbReference type="PANTHER" id="PTHR10942">
    <property type="entry name" value="LEISHMANOLYSIN-LIKE PEPTIDASE"/>
    <property type="match status" value="1"/>
</dbReference>
<feature type="binding site" evidence="9">
    <location>
        <position position="342"/>
    </location>
    <ligand>
        <name>Zn(2+)</name>
        <dbReference type="ChEBI" id="CHEBI:29105"/>
        <note>catalytic</note>
    </ligand>
</feature>
<evidence type="ECO:0000256" key="4">
    <source>
        <dbReference type="ARBA" id="ARBA00022801"/>
    </source>
</evidence>
<dbReference type="GO" id="GO:0006508">
    <property type="term" value="P:proteolysis"/>
    <property type="evidence" value="ECO:0007669"/>
    <property type="project" value="UniProtKB-KW"/>
</dbReference>
<organism evidence="11 12">
    <name type="scientific">Paralvinella palmiformis</name>
    <dbReference type="NCBI Taxonomy" id="53620"/>
    <lineage>
        <taxon>Eukaryota</taxon>
        <taxon>Metazoa</taxon>
        <taxon>Spiralia</taxon>
        <taxon>Lophotrochozoa</taxon>
        <taxon>Annelida</taxon>
        <taxon>Polychaeta</taxon>
        <taxon>Sedentaria</taxon>
        <taxon>Canalipalpata</taxon>
        <taxon>Terebellida</taxon>
        <taxon>Terebelliformia</taxon>
        <taxon>Alvinellidae</taxon>
        <taxon>Paralvinella</taxon>
    </lineage>
</organism>
<evidence type="ECO:0000256" key="5">
    <source>
        <dbReference type="ARBA" id="ARBA00022833"/>
    </source>
</evidence>
<dbReference type="Proteomes" id="UP001208570">
    <property type="component" value="Unassembled WGS sequence"/>
</dbReference>
<dbReference type="SUPFAM" id="SSF55486">
    <property type="entry name" value="Metalloproteases ('zincins'), catalytic domain"/>
    <property type="match status" value="1"/>
</dbReference>
<keyword evidence="10" id="KW-0732">Signal</keyword>
<sequence length="579" mass="64988">MVKFMVSSLLCVILARAEQSEAHSCGHVAPRPDEVIYGVPLDVHVPHHVIRKRSLNQHLRIHLDYDSSVAVLPDDKQNLVKTDLILDAVAYWETTLQVRNTTGPIKLLRQCSTDRVRYQDGDPYPYCVDGCKIETKCGESVVPENHLEACRIAPVRDTFQVQGYGGAGVRDSDFILYISAHQTDRCSIGTTVAYAAYCQLERTLDRPVAGYVNLCPNSISTKGHDLHQMHSTIKHEILHALGFSAGLYAFYRDQHGEPLTPRLSSTGKPVFNQTAQLYQWSDHVIRTITRENWGTRNGPITKTISMLVTPKVVEHVREHFACPALEGAELEDQGVIGTAITHWEKRVFENEVMTGTYTQNPLISDITLALMEDTGKQHIHPYCDRPKTGMLITECTESREAVALCNLVKHNTALPPQFQYFSELPGVPEEELSRYGGTVILADFCPYIQVMILITCWSHLVQILSALTMPHLGCYDAVMRIKISITGAVAVIRQVNILLLYVLKYIWHKYKCSADTGLIIIADGKEYRCYHEGQELQISALSDMWLHLGKILCPPCIKICQTLSLVTLLHGFHGSITFL</sequence>
<dbReference type="Gene3D" id="3.90.132.10">
    <property type="entry name" value="Leishmanolysin , domain 2"/>
    <property type="match status" value="1"/>
</dbReference>
<protein>
    <recommendedName>
        <fullName evidence="7 10">Leishmanolysin-like peptidase</fullName>
        <ecNumber evidence="10">3.4.24.-</ecNumber>
    </recommendedName>
</protein>
<evidence type="ECO:0000256" key="6">
    <source>
        <dbReference type="ARBA" id="ARBA00023049"/>
    </source>
</evidence>
<feature type="active site" evidence="8">
    <location>
        <position position="236"/>
    </location>
</feature>
<dbReference type="EMBL" id="JAODUP010000045">
    <property type="protein sequence ID" value="KAK2165783.1"/>
    <property type="molecule type" value="Genomic_DNA"/>
</dbReference>
<evidence type="ECO:0000256" key="7">
    <source>
        <dbReference type="ARBA" id="ARBA00039717"/>
    </source>
</evidence>
<comment type="caution">
    <text evidence="11">The sequence shown here is derived from an EMBL/GenBank/DDBJ whole genome shotgun (WGS) entry which is preliminary data.</text>
</comment>
<evidence type="ECO:0000256" key="2">
    <source>
        <dbReference type="ARBA" id="ARBA00022670"/>
    </source>
</evidence>
<name>A0AAD9K6B6_9ANNE</name>
<dbReference type="GO" id="GO:0046872">
    <property type="term" value="F:metal ion binding"/>
    <property type="evidence" value="ECO:0007669"/>
    <property type="project" value="UniProtKB-KW"/>
</dbReference>
<dbReference type="GO" id="GO:0005737">
    <property type="term" value="C:cytoplasm"/>
    <property type="evidence" value="ECO:0007669"/>
    <property type="project" value="TreeGrafter"/>
</dbReference>
<keyword evidence="5 9" id="KW-0862">Zinc</keyword>
<feature type="binding site" evidence="9">
    <location>
        <position position="239"/>
    </location>
    <ligand>
        <name>Zn(2+)</name>
        <dbReference type="ChEBI" id="CHEBI:29105"/>
        <note>catalytic</note>
    </ligand>
</feature>
<accession>A0AAD9K6B6</accession>
<evidence type="ECO:0000256" key="10">
    <source>
        <dbReference type="RuleBase" id="RU366077"/>
    </source>
</evidence>
<keyword evidence="3 9" id="KW-0479">Metal-binding</keyword>
<dbReference type="Gene3D" id="3.10.170.20">
    <property type="match status" value="1"/>
</dbReference>
<dbReference type="InterPro" id="IPR001577">
    <property type="entry name" value="Peptidase_M8"/>
</dbReference>
<keyword evidence="6 9" id="KW-0482">Metalloprotease</keyword>
<dbReference type="GO" id="GO:0007155">
    <property type="term" value="P:cell adhesion"/>
    <property type="evidence" value="ECO:0007669"/>
    <property type="project" value="InterPro"/>
</dbReference>
<proteinExistence type="inferred from homology"/>
<evidence type="ECO:0000256" key="9">
    <source>
        <dbReference type="PIRSR" id="PIRSR601577-2"/>
    </source>
</evidence>
<dbReference type="FunFam" id="3.90.132.10:FF:000001">
    <property type="entry name" value="leishmanolysin-like peptidase isoform X2"/>
    <property type="match status" value="1"/>
</dbReference>
<feature type="chain" id="PRO_5041766176" description="Leishmanolysin-like peptidase" evidence="10">
    <location>
        <begin position="18"/>
        <end position="579"/>
    </location>
</feature>
<evidence type="ECO:0000256" key="3">
    <source>
        <dbReference type="ARBA" id="ARBA00022723"/>
    </source>
</evidence>
<reference evidence="11" key="1">
    <citation type="journal article" date="2023" name="Mol. Biol. Evol.">
        <title>Third-Generation Sequencing Reveals the Adaptive Role of the Epigenome in Three Deep-Sea Polychaetes.</title>
        <authorList>
            <person name="Perez M."/>
            <person name="Aroh O."/>
            <person name="Sun Y."/>
            <person name="Lan Y."/>
            <person name="Juniper S.K."/>
            <person name="Young C.R."/>
            <person name="Angers B."/>
            <person name="Qian P.Y."/>
        </authorList>
    </citation>
    <scope>NUCLEOTIDE SEQUENCE</scope>
    <source>
        <strain evidence="11">P08H-3</strain>
    </source>
</reference>
<dbReference type="GO" id="GO:0016020">
    <property type="term" value="C:membrane"/>
    <property type="evidence" value="ECO:0007669"/>
    <property type="project" value="InterPro"/>
</dbReference>
<comment type="similarity">
    <text evidence="1 10">Belongs to the peptidase M8 family.</text>
</comment>